<dbReference type="AlphaFoldDB" id="A0A2H1W7V2"/>
<evidence type="ECO:0000313" key="1">
    <source>
        <dbReference type="EMBL" id="SOQ48922.1"/>
    </source>
</evidence>
<gene>
    <name evidence="1" type="ORF">SFRICE_036718</name>
</gene>
<accession>A0A2H1W7V2</accession>
<name>A0A2H1W7V2_SPOFR</name>
<protein>
    <submittedName>
        <fullName evidence="1">SFRICE_036718</fullName>
    </submittedName>
</protein>
<proteinExistence type="predicted"/>
<sequence length="65" mass="7032">MWTGSVRLLLPKNHPAPTPVFQTGAPVPKLVTLYTGAILSRAIKVLSTLCLHRGDDVEVTVSDSY</sequence>
<dbReference type="EMBL" id="ODYU01006771">
    <property type="protein sequence ID" value="SOQ48922.1"/>
    <property type="molecule type" value="Genomic_DNA"/>
</dbReference>
<organism evidence="1">
    <name type="scientific">Spodoptera frugiperda</name>
    <name type="common">Fall armyworm</name>
    <dbReference type="NCBI Taxonomy" id="7108"/>
    <lineage>
        <taxon>Eukaryota</taxon>
        <taxon>Metazoa</taxon>
        <taxon>Ecdysozoa</taxon>
        <taxon>Arthropoda</taxon>
        <taxon>Hexapoda</taxon>
        <taxon>Insecta</taxon>
        <taxon>Pterygota</taxon>
        <taxon>Neoptera</taxon>
        <taxon>Endopterygota</taxon>
        <taxon>Lepidoptera</taxon>
        <taxon>Glossata</taxon>
        <taxon>Ditrysia</taxon>
        <taxon>Noctuoidea</taxon>
        <taxon>Noctuidae</taxon>
        <taxon>Amphipyrinae</taxon>
        <taxon>Spodoptera</taxon>
    </lineage>
</organism>
<reference evidence="1" key="1">
    <citation type="submission" date="2016-07" db="EMBL/GenBank/DDBJ databases">
        <authorList>
            <person name="Bretaudeau A."/>
        </authorList>
    </citation>
    <scope>NUCLEOTIDE SEQUENCE</scope>
    <source>
        <strain evidence="1">Rice</strain>
        <tissue evidence="1">Whole body</tissue>
    </source>
</reference>